<feature type="domain" description="Divergent 4Fe-4S mono-cluster" evidence="2">
    <location>
        <begin position="9"/>
        <end position="68"/>
    </location>
</feature>
<comment type="caution">
    <text evidence="3">The sequence shown here is derived from an EMBL/GenBank/DDBJ whole genome shotgun (WGS) entry which is preliminary data.</text>
</comment>
<dbReference type="Proteomes" id="UP000321578">
    <property type="component" value="Unassembled WGS sequence"/>
</dbReference>
<dbReference type="OrthoDB" id="9795032at2"/>
<sequence length="94" mass="10661">MKTIPNVFSNADITVTYNPSQCVNAERCAKELSAVFRNSVIPWIDLDAASTDLIVKQINRCPSAALKFQWRRERIQKTQPSKHPSSRKETIPFG</sequence>
<evidence type="ECO:0000256" key="1">
    <source>
        <dbReference type="SAM" id="MobiDB-lite"/>
    </source>
</evidence>
<accession>A0A5C6ZEN7</accession>
<keyword evidence="4" id="KW-1185">Reference proteome</keyword>
<dbReference type="EMBL" id="VORO01000014">
    <property type="protein sequence ID" value="TXD88425.1"/>
    <property type="molecule type" value="Genomic_DNA"/>
</dbReference>
<feature type="region of interest" description="Disordered" evidence="1">
    <location>
        <begin position="72"/>
        <end position="94"/>
    </location>
</feature>
<dbReference type="RefSeq" id="WP_147087017.1">
    <property type="nucleotide sequence ID" value="NZ_VORM01000014.1"/>
</dbReference>
<gene>
    <name evidence="3" type="ORF">ESY86_12975</name>
</gene>
<evidence type="ECO:0000313" key="4">
    <source>
        <dbReference type="Proteomes" id="UP000321578"/>
    </source>
</evidence>
<proteinExistence type="predicted"/>
<evidence type="ECO:0000259" key="2">
    <source>
        <dbReference type="Pfam" id="PF06902"/>
    </source>
</evidence>
<dbReference type="InterPro" id="IPR010693">
    <property type="entry name" value="Divergent_4Fe-4S_mono-cluster"/>
</dbReference>
<protein>
    <submittedName>
        <fullName evidence="3">(4Fe-4S)-binding protein</fullName>
    </submittedName>
</protein>
<dbReference type="Pfam" id="PF06902">
    <property type="entry name" value="Fer4_19"/>
    <property type="match status" value="1"/>
</dbReference>
<organism evidence="3 4">
    <name type="scientific">Subsaximicrobium wynnwilliamsii</name>
    <dbReference type="NCBI Taxonomy" id="291179"/>
    <lineage>
        <taxon>Bacteria</taxon>
        <taxon>Pseudomonadati</taxon>
        <taxon>Bacteroidota</taxon>
        <taxon>Flavobacteriia</taxon>
        <taxon>Flavobacteriales</taxon>
        <taxon>Flavobacteriaceae</taxon>
        <taxon>Subsaximicrobium</taxon>
    </lineage>
</organism>
<evidence type="ECO:0000313" key="3">
    <source>
        <dbReference type="EMBL" id="TXD88425.1"/>
    </source>
</evidence>
<reference evidence="3 4" key="1">
    <citation type="submission" date="2019-08" db="EMBL/GenBank/DDBJ databases">
        <title>Genomes of Subsaximicrobium wynnwilliamsii strains.</title>
        <authorList>
            <person name="Bowman J.P."/>
        </authorList>
    </citation>
    <scope>NUCLEOTIDE SEQUENCE [LARGE SCALE GENOMIC DNA]</scope>
    <source>
        <strain evidence="3 4">2-80-2</strain>
    </source>
</reference>
<name>A0A5C6ZEN7_9FLAO</name>
<dbReference type="AlphaFoldDB" id="A0A5C6ZEN7"/>